<keyword evidence="3" id="KW-1185">Reference proteome</keyword>
<comment type="caution">
    <text evidence="2">The sequence shown here is derived from an EMBL/GenBank/DDBJ whole genome shotgun (WGS) entry which is preliminary data.</text>
</comment>
<name>A0AAV3S210_LITER</name>
<dbReference type="Proteomes" id="UP001454036">
    <property type="component" value="Unassembled WGS sequence"/>
</dbReference>
<feature type="domain" description="Reverse transcriptase" evidence="1">
    <location>
        <begin position="3"/>
        <end position="78"/>
    </location>
</feature>
<protein>
    <recommendedName>
        <fullName evidence="1">Reverse transcriptase domain-containing protein</fullName>
    </recommendedName>
</protein>
<evidence type="ECO:0000313" key="2">
    <source>
        <dbReference type="EMBL" id="GAA0186990.1"/>
    </source>
</evidence>
<organism evidence="2 3">
    <name type="scientific">Lithospermum erythrorhizon</name>
    <name type="common">Purple gromwell</name>
    <name type="synonym">Lithospermum officinale var. erythrorhizon</name>
    <dbReference type="NCBI Taxonomy" id="34254"/>
    <lineage>
        <taxon>Eukaryota</taxon>
        <taxon>Viridiplantae</taxon>
        <taxon>Streptophyta</taxon>
        <taxon>Embryophyta</taxon>
        <taxon>Tracheophyta</taxon>
        <taxon>Spermatophyta</taxon>
        <taxon>Magnoliopsida</taxon>
        <taxon>eudicotyledons</taxon>
        <taxon>Gunneridae</taxon>
        <taxon>Pentapetalae</taxon>
        <taxon>asterids</taxon>
        <taxon>lamiids</taxon>
        <taxon>Boraginales</taxon>
        <taxon>Boraginaceae</taxon>
        <taxon>Boraginoideae</taxon>
        <taxon>Lithospermeae</taxon>
        <taxon>Lithospermum</taxon>
    </lineage>
</organism>
<dbReference type="EMBL" id="BAABME010014227">
    <property type="protein sequence ID" value="GAA0186990.1"/>
    <property type="molecule type" value="Genomic_DNA"/>
</dbReference>
<gene>
    <name evidence="2" type="ORF">LIER_34278</name>
</gene>
<evidence type="ECO:0000259" key="1">
    <source>
        <dbReference type="Pfam" id="PF00078"/>
    </source>
</evidence>
<dbReference type="InterPro" id="IPR000477">
    <property type="entry name" value="RT_dom"/>
</dbReference>
<reference evidence="2 3" key="1">
    <citation type="submission" date="2024-01" db="EMBL/GenBank/DDBJ databases">
        <title>The complete chloroplast genome sequence of Lithospermum erythrorhizon: insights into the phylogenetic relationship among Boraginaceae species and the maternal lineages of purple gromwells.</title>
        <authorList>
            <person name="Okada T."/>
            <person name="Watanabe K."/>
        </authorList>
    </citation>
    <scope>NUCLEOTIDE SEQUENCE [LARGE SCALE GENOMIC DNA]</scope>
</reference>
<accession>A0AAV3S210</accession>
<dbReference type="AlphaFoldDB" id="A0AAV3S210"/>
<proteinExistence type="predicted"/>
<evidence type="ECO:0000313" key="3">
    <source>
        <dbReference type="Proteomes" id="UP001454036"/>
    </source>
</evidence>
<sequence length="89" mass="10546">MRQFRPISLCNVPKRSIVDNIIMAYEIHHFIKKKTSGKKEVMSLKLDMEKAYDRVEWAYLRAVMTKLNFPVEWISLVMSFVESVHILLC</sequence>
<dbReference type="Pfam" id="PF00078">
    <property type="entry name" value="RVT_1"/>
    <property type="match status" value="1"/>
</dbReference>